<evidence type="ECO:0000256" key="2">
    <source>
        <dbReference type="SAM" id="MobiDB-lite"/>
    </source>
</evidence>
<evidence type="ECO:0000313" key="4">
    <source>
        <dbReference type="EMBL" id="MBK1631392.1"/>
    </source>
</evidence>
<evidence type="ECO:0000313" key="5">
    <source>
        <dbReference type="Proteomes" id="UP000748752"/>
    </source>
</evidence>
<keyword evidence="3" id="KW-0472">Membrane</keyword>
<dbReference type="SUPFAM" id="SSF54523">
    <property type="entry name" value="Pili subunits"/>
    <property type="match status" value="1"/>
</dbReference>
<dbReference type="Proteomes" id="UP000748752">
    <property type="component" value="Unassembled WGS sequence"/>
</dbReference>
<keyword evidence="1" id="KW-0488">Methylation</keyword>
<keyword evidence="3" id="KW-1133">Transmembrane helix</keyword>
<dbReference type="PRINTS" id="PR00813">
    <property type="entry name" value="BCTERIALGSPG"/>
</dbReference>
<comment type="caution">
    <text evidence="4">The sequence shown here is derived from an EMBL/GenBank/DDBJ whole genome shotgun (WGS) entry which is preliminary data.</text>
</comment>
<feature type="region of interest" description="Disordered" evidence="2">
    <location>
        <begin position="138"/>
        <end position="159"/>
    </location>
</feature>
<protein>
    <recommendedName>
        <fullName evidence="6">Prepilin-type N-terminal cleavage/methylation domain-containing protein</fullName>
    </recommendedName>
</protein>
<dbReference type="InterPro" id="IPR000983">
    <property type="entry name" value="Bac_GSPG_pilin"/>
</dbReference>
<evidence type="ECO:0000256" key="1">
    <source>
        <dbReference type="ARBA" id="ARBA00022481"/>
    </source>
</evidence>
<dbReference type="Pfam" id="PF16732">
    <property type="entry name" value="ComP_DUS"/>
    <property type="match status" value="1"/>
</dbReference>
<sequence length="159" mass="16964">MAIRQEVRTGTRQPLIGYSLIEVMVVVAIVAILAAVAIPSYQAQILKTRRTEAQSLLLDIAGRQELYYADNKTFTTDMTELGFGADPVVSENGYYRADAVAGDTGDIGTSFVATATRRDSQTADTHCGDFTVDSEGNRGLANYPGADDDPPAAPPAGCW</sequence>
<evidence type="ECO:0000256" key="3">
    <source>
        <dbReference type="SAM" id="Phobius"/>
    </source>
</evidence>
<feature type="transmembrane region" description="Helical" evidence="3">
    <location>
        <begin position="15"/>
        <end position="41"/>
    </location>
</feature>
<evidence type="ECO:0008006" key="6">
    <source>
        <dbReference type="Google" id="ProtNLM"/>
    </source>
</evidence>
<dbReference type="InterPro" id="IPR045584">
    <property type="entry name" value="Pilin-like"/>
</dbReference>
<dbReference type="Gene3D" id="3.30.700.10">
    <property type="entry name" value="Glycoprotein, Type 4 Pilin"/>
    <property type="match status" value="1"/>
</dbReference>
<organism evidence="4 5">
    <name type="scientific">Thiohalocapsa halophila</name>
    <dbReference type="NCBI Taxonomy" id="69359"/>
    <lineage>
        <taxon>Bacteria</taxon>
        <taxon>Pseudomonadati</taxon>
        <taxon>Pseudomonadota</taxon>
        <taxon>Gammaproteobacteria</taxon>
        <taxon>Chromatiales</taxon>
        <taxon>Chromatiaceae</taxon>
        <taxon>Thiohalocapsa</taxon>
    </lineage>
</organism>
<proteinExistence type="predicted"/>
<dbReference type="EMBL" id="NRRV01000025">
    <property type="protein sequence ID" value="MBK1631392.1"/>
    <property type="molecule type" value="Genomic_DNA"/>
</dbReference>
<dbReference type="InterPro" id="IPR012902">
    <property type="entry name" value="N_methyl_site"/>
</dbReference>
<name>A0ABS1CHT3_9GAMM</name>
<reference evidence="4 5" key="1">
    <citation type="journal article" date="2020" name="Microorganisms">
        <title>Osmotic Adaptation and Compatible Solute Biosynthesis of Phototrophic Bacteria as Revealed from Genome Analyses.</title>
        <authorList>
            <person name="Imhoff J.F."/>
            <person name="Rahn T."/>
            <person name="Kunzel S."/>
            <person name="Keller A."/>
            <person name="Neulinger S.C."/>
        </authorList>
    </citation>
    <scope>NUCLEOTIDE SEQUENCE [LARGE SCALE GENOMIC DNA]</scope>
    <source>
        <strain evidence="4 5">DSM 6210</strain>
    </source>
</reference>
<gene>
    <name evidence="4" type="ORF">CKO31_11695</name>
</gene>
<dbReference type="InterPro" id="IPR031982">
    <property type="entry name" value="PilE-like"/>
</dbReference>
<dbReference type="Pfam" id="PF07963">
    <property type="entry name" value="N_methyl"/>
    <property type="match status" value="1"/>
</dbReference>
<keyword evidence="3" id="KW-0812">Transmembrane</keyword>
<keyword evidence="5" id="KW-1185">Reference proteome</keyword>
<dbReference type="NCBIfam" id="TIGR02532">
    <property type="entry name" value="IV_pilin_GFxxxE"/>
    <property type="match status" value="1"/>
</dbReference>
<accession>A0ABS1CHT3</accession>